<evidence type="ECO:0000313" key="12">
    <source>
        <dbReference type="EMBL" id="UTI64258.1"/>
    </source>
</evidence>
<keyword evidence="9" id="KW-0676">Redox-active center</keyword>
<feature type="domain" description="Vitamin K epoxide reductase" evidence="11">
    <location>
        <begin position="3"/>
        <end position="131"/>
    </location>
</feature>
<dbReference type="Proteomes" id="UP001056035">
    <property type="component" value="Chromosome"/>
</dbReference>
<keyword evidence="8" id="KW-1015">Disulfide bond</keyword>
<keyword evidence="6" id="KW-0560">Oxidoreductase</keyword>
<feature type="transmembrane region" description="Helical" evidence="10">
    <location>
        <begin position="54"/>
        <end position="74"/>
    </location>
</feature>
<dbReference type="CDD" id="cd12916">
    <property type="entry name" value="VKOR_1"/>
    <property type="match status" value="1"/>
</dbReference>
<dbReference type="PROSITE" id="PS51257">
    <property type="entry name" value="PROKAR_LIPOPROTEIN"/>
    <property type="match status" value="1"/>
</dbReference>
<evidence type="ECO:0000256" key="5">
    <source>
        <dbReference type="ARBA" id="ARBA00022989"/>
    </source>
</evidence>
<proteinExistence type="inferred from homology"/>
<sequence length="143" mass="14927">MTDARLRKAVLVLGLAGLGIASCLTYVHYAHVKSLCEIAHGCERVQKSEWSELAGVPVALLGLIGYAGILASLWIPGETGLIAGAAQALVGFGFSAYLTTREIWSIHAICIWCVGSAIVLTLLAIVTTIRLVSAPPGSHMAAT</sequence>
<keyword evidence="13" id="KW-1185">Reference proteome</keyword>
<name>A0ABY5DSN8_9ACTN</name>
<evidence type="ECO:0000256" key="2">
    <source>
        <dbReference type="ARBA" id="ARBA00006214"/>
    </source>
</evidence>
<feature type="transmembrane region" description="Helical" evidence="10">
    <location>
        <begin position="104"/>
        <end position="126"/>
    </location>
</feature>
<dbReference type="InterPro" id="IPR012932">
    <property type="entry name" value="VKOR"/>
</dbReference>
<evidence type="ECO:0000256" key="6">
    <source>
        <dbReference type="ARBA" id="ARBA00023002"/>
    </source>
</evidence>
<keyword evidence="7 10" id="KW-0472">Membrane</keyword>
<accession>A0ABY5DSN8</accession>
<evidence type="ECO:0000256" key="7">
    <source>
        <dbReference type="ARBA" id="ARBA00023136"/>
    </source>
</evidence>
<evidence type="ECO:0000256" key="10">
    <source>
        <dbReference type="SAM" id="Phobius"/>
    </source>
</evidence>
<dbReference type="EMBL" id="CP098502">
    <property type="protein sequence ID" value="UTI64258.1"/>
    <property type="molecule type" value="Genomic_DNA"/>
</dbReference>
<evidence type="ECO:0000256" key="4">
    <source>
        <dbReference type="ARBA" id="ARBA00022719"/>
    </source>
</evidence>
<dbReference type="Pfam" id="PF07884">
    <property type="entry name" value="VKOR"/>
    <property type="match status" value="1"/>
</dbReference>
<comment type="similarity">
    <text evidence="2">Belongs to the VKOR family.</text>
</comment>
<dbReference type="Gene3D" id="1.20.1440.130">
    <property type="entry name" value="VKOR domain"/>
    <property type="match status" value="1"/>
</dbReference>
<comment type="subcellular location">
    <subcellularLocation>
        <location evidence="1">Membrane</location>
        <topology evidence="1">Multi-pass membrane protein</topology>
    </subcellularLocation>
</comment>
<protein>
    <submittedName>
        <fullName evidence="12">Vitamin K epoxide reductase family protein</fullName>
    </submittedName>
</protein>
<keyword evidence="3 10" id="KW-0812">Transmembrane</keyword>
<evidence type="ECO:0000313" key="13">
    <source>
        <dbReference type="Proteomes" id="UP001056035"/>
    </source>
</evidence>
<feature type="transmembrane region" description="Helical" evidence="10">
    <location>
        <begin position="81"/>
        <end position="98"/>
    </location>
</feature>
<keyword evidence="4" id="KW-0874">Quinone</keyword>
<gene>
    <name evidence="12" type="ORF">NBH00_23325</name>
</gene>
<evidence type="ECO:0000259" key="11">
    <source>
        <dbReference type="SMART" id="SM00756"/>
    </source>
</evidence>
<evidence type="ECO:0000256" key="3">
    <source>
        <dbReference type="ARBA" id="ARBA00022692"/>
    </source>
</evidence>
<dbReference type="RefSeq" id="WP_254570968.1">
    <property type="nucleotide sequence ID" value="NZ_CP098502.1"/>
</dbReference>
<dbReference type="SMART" id="SM00756">
    <property type="entry name" value="VKc"/>
    <property type="match status" value="1"/>
</dbReference>
<keyword evidence="5 10" id="KW-1133">Transmembrane helix</keyword>
<reference evidence="12 13" key="1">
    <citation type="submission" date="2022-06" db="EMBL/GenBank/DDBJ databases">
        <title>Paraconexibacter antarcticus.</title>
        <authorList>
            <person name="Kim C.S."/>
        </authorList>
    </citation>
    <scope>NUCLEOTIDE SEQUENCE [LARGE SCALE GENOMIC DNA]</scope>
    <source>
        <strain evidence="12 13">02-257</strain>
    </source>
</reference>
<dbReference type="InterPro" id="IPR038354">
    <property type="entry name" value="VKOR_sf"/>
</dbReference>
<dbReference type="InterPro" id="IPR044698">
    <property type="entry name" value="VKOR/LTO1"/>
</dbReference>
<evidence type="ECO:0000256" key="1">
    <source>
        <dbReference type="ARBA" id="ARBA00004141"/>
    </source>
</evidence>
<evidence type="ECO:0000256" key="9">
    <source>
        <dbReference type="ARBA" id="ARBA00023284"/>
    </source>
</evidence>
<organism evidence="12 13">
    <name type="scientific">Paraconexibacter antarcticus</name>
    <dbReference type="NCBI Taxonomy" id="2949664"/>
    <lineage>
        <taxon>Bacteria</taxon>
        <taxon>Bacillati</taxon>
        <taxon>Actinomycetota</taxon>
        <taxon>Thermoleophilia</taxon>
        <taxon>Solirubrobacterales</taxon>
        <taxon>Paraconexibacteraceae</taxon>
        <taxon>Paraconexibacter</taxon>
    </lineage>
</organism>
<evidence type="ECO:0000256" key="8">
    <source>
        <dbReference type="ARBA" id="ARBA00023157"/>
    </source>
</evidence>